<evidence type="ECO:0000256" key="6">
    <source>
        <dbReference type="ARBA" id="ARBA00022801"/>
    </source>
</evidence>
<protein>
    <recommendedName>
        <fullName evidence="9">Lipoprotein signal peptidase</fullName>
        <ecNumber evidence="9">3.4.23.36</ecNumber>
    </recommendedName>
    <alternativeName>
        <fullName evidence="9">Prolipoprotein signal peptidase</fullName>
    </alternativeName>
    <alternativeName>
        <fullName evidence="9">Signal peptidase II</fullName>
        <shortName evidence="9">SPase II</shortName>
    </alternativeName>
</protein>
<gene>
    <name evidence="9" type="primary">lspA</name>
    <name evidence="12" type="ORF">FPQ13_02160</name>
</gene>
<feature type="transmembrane region" description="Helical" evidence="9">
    <location>
        <begin position="121"/>
        <end position="145"/>
    </location>
</feature>
<comment type="pathway">
    <text evidence="9">Protein modification; lipoprotein biosynthesis (signal peptide cleavage).</text>
</comment>
<comment type="catalytic activity">
    <reaction evidence="9 10">
        <text>Release of signal peptides from bacterial membrane prolipoproteins. Hydrolyzes -Xaa-Yaa-Zaa-|-(S,diacylglyceryl)Cys-, in which Xaa is hydrophobic (preferably Leu), and Yaa (Ala or Ser) and Zaa (Gly or Ala) have small, neutral side chains.</text>
        <dbReference type="EC" id="3.4.23.36"/>
    </reaction>
</comment>
<keyword evidence="7 9" id="KW-1133">Transmembrane helix</keyword>
<keyword evidence="13" id="KW-1185">Reference proteome</keyword>
<dbReference type="EC" id="3.4.23.36" evidence="9"/>
<keyword evidence="6 9" id="KW-0378">Hydrolase</keyword>
<evidence type="ECO:0000313" key="13">
    <source>
        <dbReference type="Proteomes" id="UP000316425"/>
    </source>
</evidence>
<keyword evidence="5 9" id="KW-0064">Aspartyl protease</keyword>
<keyword evidence="3 9" id="KW-0645">Protease</keyword>
<comment type="function">
    <text evidence="9 10">This protein specifically catalyzes the removal of signal peptides from prolipoproteins.</text>
</comment>
<name>A0A556PRQ8_9BACI</name>
<evidence type="ECO:0000256" key="5">
    <source>
        <dbReference type="ARBA" id="ARBA00022750"/>
    </source>
</evidence>
<accession>A0A556PRQ8</accession>
<organism evidence="12 13">
    <name type="scientific">Allobacillus salarius</name>
    <dbReference type="NCBI Taxonomy" id="1955272"/>
    <lineage>
        <taxon>Bacteria</taxon>
        <taxon>Bacillati</taxon>
        <taxon>Bacillota</taxon>
        <taxon>Bacilli</taxon>
        <taxon>Bacillales</taxon>
        <taxon>Bacillaceae</taxon>
        <taxon>Allobacillus</taxon>
    </lineage>
</organism>
<keyword evidence="4 9" id="KW-0812">Transmembrane</keyword>
<evidence type="ECO:0000313" key="12">
    <source>
        <dbReference type="EMBL" id="TSJ67080.1"/>
    </source>
</evidence>
<evidence type="ECO:0000256" key="9">
    <source>
        <dbReference type="HAMAP-Rule" id="MF_00161"/>
    </source>
</evidence>
<reference evidence="12 13" key="1">
    <citation type="submission" date="2019-07" db="EMBL/GenBank/DDBJ databases">
        <title>Allobacillus sp. nov. SKP isolated from shrimp paste of Euphausiacea.</title>
        <authorList>
            <person name="Kanchanasin P."/>
            <person name="Tanasupawat S."/>
            <person name="Shi W."/>
            <person name="Wu L."/>
            <person name="Ma J."/>
        </authorList>
    </citation>
    <scope>NUCLEOTIDE SEQUENCE [LARGE SCALE GENOMIC DNA]</scope>
    <source>
        <strain evidence="12 13">SKP4-8</strain>
    </source>
</reference>
<evidence type="ECO:0000256" key="11">
    <source>
        <dbReference type="RuleBase" id="RU004181"/>
    </source>
</evidence>
<evidence type="ECO:0000256" key="4">
    <source>
        <dbReference type="ARBA" id="ARBA00022692"/>
    </source>
</evidence>
<comment type="caution">
    <text evidence="12">The sequence shown here is derived from an EMBL/GenBank/DDBJ whole genome shotgun (WGS) entry which is preliminary data.</text>
</comment>
<evidence type="ECO:0000256" key="8">
    <source>
        <dbReference type="ARBA" id="ARBA00023136"/>
    </source>
</evidence>
<dbReference type="InterPro" id="IPR001872">
    <property type="entry name" value="Peptidase_A8"/>
</dbReference>
<sequence length="157" mass="18056">MFKYYILALFLIAIDQVTKYIVVTRMEIGEQLELIPNFLYFTSHRNSGAAWGILEGQMWFFYIVTIVVVGVVIYFIQTNRDQPMLQLGFSFILGGAIGNFIDRILFQEVVDFIDVYIFDYNFPIFNIADSALTIGVILIIILILFEDSKGKGKIKND</sequence>
<dbReference type="PANTHER" id="PTHR33695:SF1">
    <property type="entry name" value="LIPOPROTEIN SIGNAL PEPTIDASE"/>
    <property type="match status" value="1"/>
</dbReference>
<evidence type="ECO:0000256" key="2">
    <source>
        <dbReference type="ARBA" id="ARBA00022475"/>
    </source>
</evidence>
<dbReference type="AlphaFoldDB" id="A0A556PRQ8"/>
<dbReference type="HAMAP" id="MF_00161">
    <property type="entry name" value="LspA"/>
    <property type="match status" value="1"/>
</dbReference>
<comment type="similarity">
    <text evidence="1 9 11">Belongs to the peptidase A8 family.</text>
</comment>
<dbReference type="Pfam" id="PF01252">
    <property type="entry name" value="Peptidase_A8"/>
    <property type="match status" value="1"/>
</dbReference>
<feature type="transmembrane region" description="Helical" evidence="9">
    <location>
        <begin position="83"/>
        <end position="101"/>
    </location>
</feature>
<comment type="caution">
    <text evidence="9">Lacks conserved residue(s) required for the propagation of feature annotation.</text>
</comment>
<keyword evidence="8 9" id="KW-0472">Membrane</keyword>
<keyword evidence="12" id="KW-0449">Lipoprotein</keyword>
<dbReference type="EMBL" id="VMHE01000002">
    <property type="protein sequence ID" value="TSJ67080.1"/>
    <property type="molecule type" value="Genomic_DNA"/>
</dbReference>
<dbReference type="GO" id="GO:0005886">
    <property type="term" value="C:plasma membrane"/>
    <property type="evidence" value="ECO:0007669"/>
    <property type="project" value="UniProtKB-SubCell"/>
</dbReference>
<dbReference type="OrthoDB" id="9810259at2"/>
<dbReference type="PROSITE" id="PS00855">
    <property type="entry name" value="SPASE_II"/>
    <property type="match status" value="1"/>
</dbReference>
<evidence type="ECO:0000256" key="10">
    <source>
        <dbReference type="RuleBase" id="RU000594"/>
    </source>
</evidence>
<dbReference type="GO" id="GO:0004190">
    <property type="term" value="F:aspartic-type endopeptidase activity"/>
    <property type="evidence" value="ECO:0007669"/>
    <property type="project" value="UniProtKB-UniRule"/>
</dbReference>
<feature type="transmembrane region" description="Helical" evidence="9">
    <location>
        <begin position="59"/>
        <end position="76"/>
    </location>
</feature>
<dbReference type="RefSeq" id="WP_144087669.1">
    <property type="nucleotide sequence ID" value="NZ_VMHE01000002.1"/>
</dbReference>
<dbReference type="UniPathway" id="UPA00665"/>
<evidence type="ECO:0000256" key="3">
    <source>
        <dbReference type="ARBA" id="ARBA00022670"/>
    </source>
</evidence>
<feature type="active site" evidence="9">
    <location>
        <position position="111"/>
    </location>
</feature>
<dbReference type="NCBIfam" id="TIGR00077">
    <property type="entry name" value="lspA"/>
    <property type="match status" value="1"/>
</dbReference>
<dbReference type="PRINTS" id="PR00781">
    <property type="entry name" value="LIPOSIGPTASE"/>
</dbReference>
<dbReference type="GO" id="GO:0006508">
    <property type="term" value="P:proteolysis"/>
    <property type="evidence" value="ECO:0007669"/>
    <property type="project" value="UniProtKB-KW"/>
</dbReference>
<evidence type="ECO:0000256" key="1">
    <source>
        <dbReference type="ARBA" id="ARBA00006139"/>
    </source>
</evidence>
<dbReference type="Proteomes" id="UP000316425">
    <property type="component" value="Unassembled WGS sequence"/>
</dbReference>
<comment type="subcellular location">
    <subcellularLocation>
        <location evidence="9">Cell membrane</location>
        <topology evidence="9">Multi-pass membrane protein</topology>
    </subcellularLocation>
</comment>
<evidence type="ECO:0000256" key="7">
    <source>
        <dbReference type="ARBA" id="ARBA00022989"/>
    </source>
</evidence>
<keyword evidence="2 9" id="KW-1003">Cell membrane</keyword>
<dbReference type="PANTHER" id="PTHR33695">
    <property type="entry name" value="LIPOPROTEIN SIGNAL PEPTIDASE"/>
    <property type="match status" value="1"/>
</dbReference>
<proteinExistence type="inferred from homology"/>
<feature type="active site" evidence="9">
    <location>
        <position position="129"/>
    </location>
</feature>